<proteinExistence type="predicted"/>
<keyword evidence="2" id="KW-1185">Reference proteome</keyword>
<name>A0A3M7T6U4_BRAPC</name>
<gene>
    <name evidence="1" type="ORF">BpHYR1_028495</name>
</gene>
<protein>
    <submittedName>
        <fullName evidence="1">Uncharacterized protein</fullName>
    </submittedName>
</protein>
<dbReference type="Proteomes" id="UP000276133">
    <property type="component" value="Unassembled WGS sequence"/>
</dbReference>
<accession>A0A3M7T6U4</accession>
<reference evidence="1 2" key="1">
    <citation type="journal article" date="2018" name="Sci. Rep.">
        <title>Genomic signatures of local adaptation to the degree of environmental predictability in rotifers.</title>
        <authorList>
            <person name="Franch-Gras L."/>
            <person name="Hahn C."/>
            <person name="Garcia-Roger E.M."/>
            <person name="Carmona M.J."/>
            <person name="Serra M."/>
            <person name="Gomez A."/>
        </authorList>
    </citation>
    <scope>NUCLEOTIDE SEQUENCE [LARGE SCALE GENOMIC DNA]</scope>
    <source>
        <strain evidence="1">HYR1</strain>
    </source>
</reference>
<dbReference type="AlphaFoldDB" id="A0A3M7T6U4"/>
<evidence type="ECO:0000313" key="1">
    <source>
        <dbReference type="EMBL" id="RNA43530.1"/>
    </source>
</evidence>
<organism evidence="1 2">
    <name type="scientific">Brachionus plicatilis</name>
    <name type="common">Marine rotifer</name>
    <name type="synonym">Brachionus muelleri</name>
    <dbReference type="NCBI Taxonomy" id="10195"/>
    <lineage>
        <taxon>Eukaryota</taxon>
        <taxon>Metazoa</taxon>
        <taxon>Spiralia</taxon>
        <taxon>Gnathifera</taxon>
        <taxon>Rotifera</taxon>
        <taxon>Eurotatoria</taxon>
        <taxon>Monogononta</taxon>
        <taxon>Pseudotrocha</taxon>
        <taxon>Ploima</taxon>
        <taxon>Brachionidae</taxon>
        <taxon>Brachionus</taxon>
    </lineage>
</organism>
<sequence>MCLKKNTINIRINKLLSLNYYEKNINIYFNVALKAQEFGFGTSNTLCTAIDLKKQSENNFVF</sequence>
<dbReference type="EMBL" id="REGN01000217">
    <property type="protein sequence ID" value="RNA43530.1"/>
    <property type="molecule type" value="Genomic_DNA"/>
</dbReference>
<evidence type="ECO:0000313" key="2">
    <source>
        <dbReference type="Proteomes" id="UP000276133"/>
    </source>
</evidence>
<comment type="caution">
    <text evidence="1">The sequence shown here is derived from an EMBL/GenBank/DDBJ whole genome shotgun (WGS) entry which is preliminary data.</text>
</comment>